<dbReference type="EMBL" id="JAGDFL010000271">
    <property type="protein sequence ID" value="KAG7394463.1"/>
    <property type="molecule type" value="Genomic_DNA"/>
</dbReference>
<dbReference type="Proteomes" id="UP000693981">
    <property type="component" value="Unassembled WGS sequence"/>
</dbReference>
<feature type="coiled-coil region" evidence="1">
    <location>
        <begin position="412"/>
        <end position="642"/>
    </location>
</feature>
<keyword evidence="1" id="KW-0175">Coiled coil</keyword>
<feature type="region of interest" description="Disordered" evidence="2">
    <location>
        <begin position="692"/>
        <end position="713"/>
    </location>
</feature>
<feature type="coiled-coil region" evidence="1">
    <location>
        <begin position="15"/>
        <end position="306"/>
    </location>
</feature>
<proteinExistence type="predicted"/>
<feature type="compositionally biased region" description="Basic and acidic residues" evidence="2">
    <location>
        <begin position="700"/>
        <end position="713"/>
    </location>
</feature>
<evidence type="ECO:0000256" key="1">
    <source>
        <dbReference type="SAM" id="Coils"/>
    </source>
</evidence>
<protein>
    <submittedName>
        <fullName evidence="3">Uncharacterized protein</fullName>
    </submittedName>
</protein>
<keyword evidence="4" id="KW-1185">Reference proteome</keyword>
<organism evidence="3 4">
    <name type="scientific">Phytophthora boehmeriae</name>
    <dbReference type="NCBI Taxonomy" id="109152"/>
    <lineage>
        <taxon>Eukaryota</taxon>
        <taxon>Sar</taxon>
        <taxon>Stramenopiles</taxon>
        <taxon>Oomycota</taxon>
        <taxon>Peronosporomycetes</taxon>
        <taxon>Peronosporales</taxon>
        <taxon>Peronosporaceae</taxon>
        <taxon>Phytophthora</taxon>
    </lineage>
</organism>
<dbReference type="AlphaFoldDB" id="A0A8T1WRC7"/>
<accession>A0A8T1WRC7</accession>
<sequence>MESSALAPPGGQTEVERLRLEVHSKEEALNALKAKTKAFVDNMRGQLADEKKKVTTLEKQLQDSTAAAAAVTTAIPSTAAAAADNGAEKQRLSEEIEKLKKETSARENDFKARAKSYADSMNSQLEIEREKVRALEQQLQQQKEALDLAEAAAKTASEQSPKDLLGDLAPVNSHLDDEFNALQAQLNAANFEMADLRERLRTVETQALQSTEESARAHQELEALRLTAEQQLDAFRQSSEQHRVRLQQEVESLKARESSLQNELSSKQTEVKIDETNRVEAELAKLKDLEYQLEQHKIENQHLQKQLSDKDYHLEQLDSYRQRADDSDAKVLQSQGEIATLQSQLQARQSEVSTLQSQLQAKSAELASFSCTKCAELEEKLSEITQLYEKVNLGRSRSDSLIAETQSQLGEMQTIKQQYAASQERLEDFMKQNMKLNEMLSEKEVEVTTLKTEMKKWSVEMSDLQTQHNVLKTDNTEHRQRSASVNADFQKAEESLKCLQAKCEELEKKNKDLSASIEAINADNKDKRQKAKTLVQSLVSEKTNLQEAKSELQKEVDRLRMEVNQRNVDNDQQLKQLRDETNEQASQNASTVQCLTDEIAALKRNLATVQESEKVQQRAKELAAAKREIEDSHKKRLAAKAETQKLAVELENAHKCLDHIMAHVNANCTENVQQIALVQGQVKEAIQVLEKRAAASNPHGKKETTDDTDAESVRKAEEISGVRNGSVIQNPGAKRLEENVTRVSEQLRLLVDITEQLCDIAMEQNNVNLKDVVVNMLSHTFTQCFSDKISNVYSKADEAVSLLDAHTPTSESSNSAVKPIG</sequence>
<gene>
    <name evidence="3" type="ORF">PHYBOEH_005163</name>
</gene>
<evidence type="ECO:0000313" key="4">
    <source>
        <dbReference type="Proteomes" id="UP000693981"/>
    </source>
</evidence>
<reference evidence="3" key="1">
    <citation type="submission" date="2021-02" db="EMBL/GenBank/DDBJ databases">
        <authorList>
            <person name="Palmer J.M."/>
        </authorList>
    </citation>
    <scope>NUCLEOTIDE SEQUENCE</scope>
    <source>
        <strain evidence="3">SCRP23</strain>
    </source>
</reference>
<name>A0A8T1WRC7_9STRA</name>
<evidence type="ECO:0000256" key="2">
    <source>
        <dbReference type="SAM" id="MobiDB-lite"/>
    </source>
</evidence>
<evidence type="ECO:0000313" key="3">
    <source>
        <dbReference type="EMBL" id="KAG7394463.1"/>
    </source>
</evidence>
<dbReference type="OrthoDB" id="77046at2759"/>
<comment type="caution">
    <text evidence="3">The sequence shown here is derived from an EMBL/GenBank/DDBJ whole genome shotgun (WGS) entry which is preliminary data.</text>
</comment>